<feature type="transmembrane region" description="Helical" evidence="5">
    <location>
        <begin position="504"/>
        <end position="521"/>
    </location>
</feature>
<evidence type="ECO:0000256" key="1">
    <source>
        <dbReference type="ARBA" id="ARBA00004141"/>
    </source>
</evidence>
<evidence type="ECO:0000313" key="7">
    <source>
        <dbReference type="EMBL" id="EIW84099.1"/>
    </source>
</evidence>
<keyword evidence="8" id="KW-1185">Reference proteome</keyword>
<evidence type="ECO:0000259" key="6">
    <source>
        <dbReference type="PROSITE" id="PS50850"/>
    </source>
</evidence>
<evidence type="ECO:0000256" key="2">
    <source>
        <dbReference type="ARBA" id="ARBA00022692"/>
    </source>
</evidence>
<proteinExistence type="predicted"/>
<reference evidence="8" key="1">
    <citation type="journal article" date="2012" name="Science">
        <title>The Paleozoic origin of enzymatic lignin decomposition reconstructed from 31 fungal genomes.</title>
        <authorList>
            <person name="Floudas D."/>
            <person name="Binder M."/>
            <person name="Riley R."/>
            <person name="Barry K."/>
            <person name="Blanchette R.A."/>
            <person name="Henrissat B."/>
            <person name="Martinez A.T."/>
            <person name="Otillar R."/>
            <person name="Spatafora J.W."/>
            <person name="Yadav J.S."/>
            <person name="Aerts A."/>
            <person name="Benoit I."/>
            <person name="Boyd A."/>
            <person name="Carlson A."/>
            <person name="Copeland A."/>
            <person name="Coutinho P.M."/>
            <person name="de Vries R.P."/>
            <person name="Ferreira P."/>
            <person name="Findley K."/>
            <person name="Foster B."/>
            <person name="Gaskell J."/>
            <person name="Glotzer D."/>
            <person name="Gorecki P."/>
            <person name="Heitman J."/>
            <person name="Hesse C."/>
            <person name="Hori C."/>
            <person name="Igarashi K."/>
            <person name="Jurgens J.A."/>
            <person name="Kallen N."/>
            <person name="Kersten P."/>
            <person name="Kohler A."/>
            <person name="Kuees U."/>
            <person name="Kumar T.K.A."/>
            <person name="Kuo A."/>
            <person name="LaButti K."/>
            <person name="Larrondo L.F."/>
            <person name="Lindquist E."/>
            <person name="Ling A."/>
            <person name="Lombard V."/>
            <person name="Lucas S."/>
            <person name="Lundell T."/>
            <person name="Martin R."/>
            <person name="McLaughlin D.J."/>
            <person name="Morgenstern I."/>
            <person name="Morin E."/>
            <person name="Murat C."/>
            <person name="Nagy L.G."/>
            <person name="Nolan M."/>
            <person name="Ohm R.A."/>
            <person name="Patyshakuliyeva A."/>
            <person name="Rokas A."/>
            <person name="Ruiz-Duenas F.J."/>
            <person name="Sabat G."/>
            <person name="Salamov A."/>
            <person name="Samejima M."/>
            <person name="Schmutz J."/>
            <person name="Slot J.C."/>
            <person name="St John F."/>
            <person name="Stenlid J."/>
            <person name="Sun H."/>
            <person name="Sun S."/>
            <person name="Syed K."/>
            <person name="Tsang A."/>
            <person name="Wiebenga A."/>
            <person name="Young D."/>
            <person name="Pisabarro A."/>
            <person name="Eastwood D.C."/>
            <person name="Martin F."/>
            <person name="Cullen D."/>
            <person name="Grigoriev I.V."/>
            <person name="Hibbett D.S."/>
        </authorList>
    </citation>
    <scope>NUCLEOTIDE SEQUENCE [LARGE SCALE GENOMIC DNA]</scope>
    <source>
        <strain evidence="8">RWD-64-598 SS2</strain>
    </source>
</reference>
<accession>A0A5M3MYB6</accession>
<dbReference type="PANTHER" id="PTHR24064">
    <property type="entry name" value="SOLUTE CARRIER FAMILY 22 MEMBER"/>
    <property type="match status" value="1"/>
</dbReference>
<evidence type="ECO:0000313" key="8">
    <source>
        <dbReference type="Proteomes" id="UP000053558"/>
    </source>
</evidence>
<dbReference type="OrthoDB" id="433512at2759"/>
<dbReference type="EMBL" id="JH711575">
    <property type="protein sequence ID" value="EIW84099.1"/>
    <property type="molecule type" value="Genomic_DNA"/>
</dbReference>
<comment type="subcellular location">
    <subcellularLocation>
        <location evidence="1">Membrane</location>
        <topology evidence="1">Multi-pass membrane protein</topology>
    </subcellularLocation>
</comment>
<organism evidence="7 8">
    <name type="scientific">Coniophora puteana (strain RWD-64-598)</name>
    <name type="common">Brown rot fungus</name>
    <dbReference type="NCBI Taxonomy" id="741705"/>
    <lineage>
        <taxon>Eukaryota</taxon>
        <taxon>Fungi</taxon>
        <taxon>Dikarya</taxon>
        <taxon>Basidiomycota</taxon>
        <taxon>Agaricomycotina</taxon>
        <taxon>Agaricomycetes</taxon>
        <taxon>Agaricomycetidae</taxon>
        <taxon>Boletales</taxon>
        <taxon>Coniophorineae</taxon>
        <taxon>Coniophoraceae</taxon>
        <taxon>Coniophora</taxon>
    </lineage>
</organism>
<evidence type="ECO:0000256" key="3">
    <source>
        <dbReference type="ARBA" id="ARBA00022989"/>
    </source>
</evidence>
<dbReference type="PROSITE" id="PS50850">
    <property type="entry name" value="MFS"/>
    <property type="match status" value="1"/>
</dbReference>
<dbReference type="InterPro" id="IPR020846">
    <property type="entry name" value="MFS_dom"/>
</dbReference>
<dbReference type="Proteomes" id="UP000053558">
    <property type="component" value="Unassembled WGS sequence"/>
</dbReference>
<feature type="transmembrane region" description="Helical" evidence="5">
    <location>
        <begin position="405"/>
        <end position="424"/>
    </location>
</feature>
<keyword evidence="2 5" id="KW-0812">Transmembrane</keyword>
<feature type="transmembrane region" description="Helical" evidence="5">
    <location>
        <begin position="237"/>
        <end position="258"/>
    </location>
</feature>
<evidence type="ECO:0000256" key="5">
    <source>
        <dbReference type="SAM" id="Phobius"/>
    </source>
</evidence>
<feature type="transmembrane region" description="Helical" evidence="5">
    <location>
        <begin position="133"/>
        <end position="159"/>
    </location>
</feature>
<dbReference type="InterPro" id="IPR036259">
    <property type="entry name" value="MFS_trans_sf"/>
</dbReference>
<feature type="transmembrane region" description="Helical" evidence="5">
    <location>
        <begin position="373"/>
        <end position="399"/>
    </location>
</feature>
<comment type="caution">
    <text evidence="7">The sequence shown here is derived from an EMBL/GenBank/DDBJ whole genome shotgun (WGS) entry which is preliminary data.</text>
</comment>
<dbReference type="Gene3D" id="1.20.1250.20">
    <property type="entry name" value="MFS general substrate transporter like domains"/>
    <property type="match status" value="2"/>
</dbReference>
<gene>
    <name evidence="7" type="ORF">CONPUDRAFT_50362</name>
</gene>
<feature type="transmembrane region" description="Helical" evidence="5">
    <location>
        <begin position="196"/>
        <end position="217"/>
    </location>
</feature>
<sequence length="576" mass="63202">MSISDGRSRLESVYNAAVDDDQDKLDLDANSVHLLNARRTAALAEIDNARFSWFHFRVALVAGVGFFTDAYDLFAIDIVSTQICFPGNNSLSQYQLVGIKVAARAGNLIGQVLFGWPADKVGRKRMYGLELMFMINATFCQALAGSAPSVGIVGVIIVYRFIMGVGVGGDCPLGAISISAELAATQSRGRFMTAVFAARGWGQFAASAVATICVAAYKNTISNPPNSTDVPTASIDQIWRILIGFGCVPALVALYFRLTVPETPRFTMDIERNVKQATQDIDNVLSTGTYRADRDAPIRRVIAPKATKSDFLTYFLQWKNGKALLGTAYSWFALGSDTASVALNSVTNLELGSSYGMTNTTIIQTRQQIYKTLMGYCVGNLVLSVAGLIPGYWVCFLFIDRWGRKPIQLTGFIALTILFLIMGYGNENGRLLKPHLVGLYVFFYCLAMFFQNFGPNTTTFIIPGEAFPTSTTQWAIILMTVMFHPCESSQKTFRVSVTNTIIRMKILAFVMLTGVISTMLLPETKGRSLEEISNEDQEGFIQGKWSCRGSFVGRMLTWLPSRRACSSQADGNSIIT</sequence>
<dbReference type="KEGG" id="cput:CONPUDRAFT_50362"/>
<keyword evidence="4 5" id="KW-0472">Membrane</keyword>
<dbReference type="GeneID" id="19207387"/>
<dbReference type="GO" id="GO:0016020">
    <property type="term" value="C:membrane"/>
    <property type="evidence" value="ECO:0007669"/>
    <property type="project" value="UniProtKB-SubCell"/>
</dbReference>
<feature type="domain" description="Major facilitator superfamily (MFS) profile" evidence="6">
    <location>
        <begin position="58"/>
        <end position="525"/>
    </location>
</feature>
<feature type="transmembrane region" description="Helical" evidence="5">
    <location>
        <begin position="436"/>
        <end position="454"/>
    </location>
</feature>
<keyword evidence="3 5" id="KW-1133">Transmembrane helix</keyword>
<evidence type="ECO:0000256" key="4">
    <source>
        <dbReference type="ARBA" id="ARBA00023136"/>
    </source>
</evidence>
<dbReference type="AlphaFoldDB" id="A0A5M3MYB6"/>
<dbReference type="SUPFAM" id="SSF103473">
    <property type="entry name" value="MFS general substrate transporter"/>
    <property type="match status" value="1"/>
</dbReference>
<dbReference type="Pfam" id="PF00083">
    <property type="entry name" value="Sugar_tr"/>
    <property type="match status" value="1"/>
</dbReference>
<dbReference type="RefSeq" id="XP_007765292.1">
    <property type="nucleotide sequence ID" value="XM_007767102.1"/>
</dbReference>
<name>A0A5M3MYB6_CONPW</name>
<dbReference type="GO" id="GO:0022857">
    <property type="term" value="F:transmembrane transporter activity"/>
    <property type="evidence" value="ECO:0007669"/>
    <property type="project" value="InterPro"/>
</dbReference>
<protein>
    <submittedName>
        <fullName evidence="7">MFS general substrate transporter</fullName>
    </submittedName>
</protein>
<dbReference type="InterPro" id="IPR005828">
    <property type="entry name" value="MFS_sugar_transport-like"/>
</dbReference>